<evidence type="ECO:0000256" key="16">
    <source>
        <dbReference type="ARBA" id="ARBA00044317"/>
    </source>
</evidence>
<comment type="catalytic activity">
    <reaction evidence="14">
        <text>K(+)(in) = K(+)(out)</text>
        <dbReference type="Rhea" id="RHEA:29463"/>
        <dbReference type="ChEBI" id="CHEBI:29103"/>
    </reaction>
</comment>
<dbReference type="PANTHER" id="PTHR31462:SF5">
    <property type="entry name" value="ENDOSOMAL_LYSOSOMAL PROTON CHANNEL TMEM175"/>
    <property type="match status" value="1"/>
</dbReference>
<evidence type="ECO:0000313" key="20">
    <source>
        <dbReference type="Proteomes" id="UP000594262"/>
    </source>
</evidence>
<dbReference type="AlphaFoldDB" id="A0A7M5WLS0"/>
<feature type="transmembrane region" description="Helical" evidence="18">
    <location>
        <begin position="457"/>
        <end position="477"/>
    </location>
</feature>
<feature type="transmembrane region" description="Helical" evidence="18">
    <location>
        <begin position="426"/>
        <end position="445"/>
    </location>
</feature>
<dbReference type="GO" id="GO:0005267">
    <property type="term" value="F:potassium channel activity"/>
    <property type="evidence" value="ECO:0007669"/>
    <property type="project" value="UniProtKB-KW"/>
</dbReference>
<evidence type="ECO:0000256" key="14">
    <source>
        <dbReference type="ARBA" id="ARBA00034430"/>
    </source>
</evidence>
<evidence type="ECO:0000256" key="1">
    <source>
        <dbReference type="ARBA" id="ARBA00004141"/>
    </source>
</evidence>
<feature type="transmembrane region" description="Helical" evidence="18">
    <location>
        <begin position="380"/>
        <end position="406"/>
    </location>
</feature>
<feature type="transmembrane region" description="Helical" evidence="18">
    <location>
        <begin position="291"/>
        <end position="308"/>
    </location>
</feature>
<feature type="transmembrane region" description="Helical" evidence="18">
    <location>
        <begin position="140"/>
        <end position="158"/>
    </location>
</feature>
<name>A0A7M5WLS0_9CNID</name>
<evidence type="ECO:0000256" key="13">
    <source>
        <dbReference type="ARBA" id="ARBA00030477"/>
    </source>
</evidence>
<evidence type="ECO:0000256" key="8">
    <source>
        <dbReference type="ARBA" id="ARBA00022989"/>
    </source>
</evidence>
<evidence type="ECO:0000313" key="19">
    <source>
        <dbReference type="EnsemblMetazoa" id="CLYHEMP010061.1"/>
    </source>
</evidence>
<dbReference type="OrthoDB" id="203835at2759"/>
<dbReference type="Proteomes" id="UP000594262">
    <property type="component" value="Unplaced"/>
</dbReference>
<dbReference type="InterPro" id="IPR010617">
    <property type="entry name" value="TMEM175-like"/>
</dbReference>
<organism evidence="19 20">
    <name type="scientific">Clytia hemisphaerica</name>
    <dbReference type="NCBI Taxonomy" id="252671"/>
    <lineage>
        <taxon>Eukaryota</taxon>
        <taxon>Metazoa</taxon>
        <taxon>Cnidaria</taxon>
        <taxon>Hydrozoa</taxon>
        <taxon>Hydroidolina</taxon>
        <taxon>Leptothecata</taxon>
        <taxon>Obeliida</taxon>
        <taxon>Clytiidae</taxon>
        <taxon>Clytia</taxon>
    </lineage>
</organism>
<proteinExistence type="inferred from homology"/>
<dbReference type="GO" id="GO:0015252">
    <property type="term" value="F:proton channel activity"/>
    <property type="evidence" value="ECO:0007669"/>
    <property type="project" value="InterPro"/>
</dbReference>
<sequence>MEEGSSRNKENFEMFDVVQENNNEKAGVSADVTEPGRLRSYGDAVFATAATLLIVPVLEFNIKREETLKEALSRHVPKFLVFLGGHLVICSVWELQLVRQKIIGKTDDFLAILNLLSLVFVTFLPFGVRLASNYPDLHTSVSLNFLLLLEKVLELVMLKYASWKKLLSVEYQALDNVEIAKEKETFWYCVLFLFTLLMAWGSVHYMGYVTIALAIFIPYVIAFCRWLWKDSSNSLWKYWGCIERERMETLTDGALVIVGTILVIDFSTDNFPTESAIQKYGLWHCLTDKRYNFQTYLGTYLGVCIIWFTHHSVVRQFEKFTPILVIVNNFFLAFMACIPFLAKLVYNTNTADFITNSTSTLNSTMNHSIVGNPHTYLPTAVAFSSSIILIGSLTNIILLIASFCNIEQKDGKCCEIKCSKISSDKVYLILTAIVVPFLSLITMLVSLTSTSKVTVEWTFKGCMVVAPFVLFFLKCYFGCCRKGSSSSYEQILNADPVEPRSKDNANDDDAKDDHTKDDKEESSLTDRKSVTSYGSLSVRSTSQLNPIELRRIKNKV</sequence>
<evidence type="ECO:0000256" key="12">
    <source>
        <dbReference type="ARBA" id="ARBA00024169"/>
    </source>
</evidence>
<evidence type="ECO:0000256" key="4">
    <source>
        <dbReference type="ARBA" id="ARBA00022538"/>
    </source>
</evidence>
<keyword evidence="7" id="KW-0630">Potassium</keyword>
<comment type="similarity">
    <text evidence="2">Belongs to the TMEM175 family.</text>
</comment>
<evidence type="ECO:0000256" key="17">
    <source>
        <dbReference type="SAM" id="MobiDB-lite"/>
    </source>
</evidence>
<feature type="transmembrane region" description="Helical" evidence="18">
    <location>
        <begin position="249"/>
        <end position="267"/>
    </location>
</feature>
<evidence type="ECO:0000256" key="15">
    <source>
        <dbReference type="ARBA" id="ARBA00034544"/>
    </source>
</evidence>
<accession>A0A7M5WLS0</accession>
<feature type="transmembrane region" description="Helical" evidence="18">
    <location>
        <begin position="185"/>
        <end position="203"/>
    </location>
</feature>
<evidence type="ECO:0000256" key="9">
    <source>
        <dbReference type="ARBA" id="ARBA00023065"/>
    </source>
</evidence>
<evidence type="ECO:0000256" key="10">
    <source>
        <dbReference type="ARBA" id="ARBA00023136"/>
    </source>
</evidence>
<protein>
    <recommendedName>
        <fullName evidence="15">Endosomal/lysosomal proton channel TMEM175</fullName>
    </recommendedName>
    <alternativeName>
        <fullName evidence="16">Potassium channel TMEM175</fullName>
    </alternativeName>
    <alternativeName>
        <fullName evidence="13">Transmembrane protein 175</fullName>
    </alternativeName>
</protein>
<feature type="compositionally biased region" description="Basic and acidic residues" evidence="17">
    <location>
        <begin position="511"/>
        <end position="529"/>
    </location>
</feature>
<dbReference type="RefSeq" id="XP_066935546.1">
    <property type="nucleotide sequence ID" value="XM_067079445.1"/>
</dbReference>
<dbReference type="Pfam" id="PF06736">
    <property type="entry name" value="TMEM175"/>
    <property type="match status" value="2"/>
</dbReference>
<feature type="transmembrane region" description="Helical" evidence="18">
    <location>
        <begin position="209"/>
        <end position="228"/>
    </location>
</feature>
<comment type="subcellular location">
    <subcellularLocation>
        <location evidence="1">Membrane</location>
        <topology evidence="1">Multi-pass membrane protein</topology>
    </subcellularLocation>
</comment>
<feature type="transmembrane region" description="Helical" evidence="18">
    <location>
        <begin position="320"/>
        <end position="342"/>
    </location>
</feature>
<keyword evidence="4" id="KW-0633">Potassium transport</keyword>
<dbReference type="EnsemblMetazoa" id="CLYHEMT010061.1">
    <property type="protein sequence ID" value="CLYHEMP010061.1"/>
    <property type="gene ID" value="CLYHEMG010061"/>
</dbReference>
<evidence type="ECO:0000256" key="18">
    <source>
        <dbReference type="SAM" id="Phobius"/>
    </source>
</evidence>
<dbReference type="PANTHER" id="PTHR31462">
    <property type="entry name" value="ENDOSOMAL/LYSOSOMAL POTASSIUM CHANNEL TMEM175"/>
    <property type="match status" value="1"/>
</dbReference>
<dbReference type="GeneID" id="136823262"/>
<dbReference type="GO" id="GO:0016020">
    <property type="term" value="C:membrane"/>
    <property type="evidence" value="ECO:0007669"/>
    <property type="project" value="UniProtKB-SubCell"/>
</dbReference>
<evidence type="ECO:0000256" key="6">
    <source>
        <dbReference type="ARBA" id="ARBA00022826"/>
    </source>
</evidence>
<keyword evidence="20" id="KW-1185">Reference proteome</keyword>
<keyword evidence="9" id="KW-0406">Ion transport</keyword>
<keyword evidence="6" id="KW-0631">Potassium channel</keyword>
<evidence type="ECO:0000256" key="7">
    <source>
        <dbReference type="ARBA" id="ARBA00022958"/>
    </source>
</evidence>
<keyword evidence="3" id="KW-0813">Transport</keyword>
<evidence type="ECO:0000256" key="11">
    <source>
        <dbReference type="ARBA" id="ARBA00023303"/>
    </source>
</evidence>
<feature type="transmembrane region" description="Helical" evidence="18">
    <location>
        <begin position="109"/>
        <end position="128"/>
    </location>
</feature>
<evidence type="ECO:0000256" key="5">
    <source>
        <dbReference type="ARBA" id="ARBA00022692"/>
    </source>
</evidence>
<keyword evidence="10 18" id="KW-0472">Membrane</keyword>
<evidence type="ECO:0000256" key="2">
    <source>
        <dbReference type="ARBA" id="ARBA00006920"/>
    </source>
</evidence>
<keyword evidence="5 18" id="KW-0812">Transmembrane</keyword>
<reference evidence="19" key="1">
    <citation type="submission" date="2021-01" db="UniProtKB">
        <authorList>
            <consortium name="EnsemblMetazoa"/>
        </authorList>
    </citation>
    <scope>IDENTIFICATION</scope>
</reference>
<keyword evidence="8 18" id="KW-1133">Transmembrane helix</keyword>
<evidence type="ECO:0000256" key="3">
    <source>
        <dbReference type="ARBA" id="ARBA00022448"/>
    </source>
</evidence>
<feature type="region of interest" description="Disordered" evidence="17">
    <location>
        <begin position="497"/>
        <end position="537"/>
    </location>
</feature>
<keyword evidence="11" id="KW-0407">Ion channel</keyword>
<comment type="catalytic activity">
    <reaction evidence="12">
        <text>H(+)(in) = H(+)(out)</text>
        <dbReference type="Rhea" id="RHEA:34979"/>
        <dbReference type="ChEBI" id="CHEBI:15378"/>
    </reaction>
</comment>